<dbReference type="FunFam" id="3.30.70.270:FF:000001">
    <property type="entry name" value="Diguanylate cyclase domain protein"/>
    <property type="match status" value="1"/>
</dbReference>
<dbReference type="SUPFAM" id="SSF52172">
    <property type="entry name" value="CheY-like"/>
    <property type="match status" value="1"/>
</dbReference>
<organism evidence="6 7">
    <name type="scientific">Pararhodospirillum photometricum DSM 122</name>
    <dbReference type="NCBI Taxonomy" id="1150469"/>
    <lineage>
        <taxon>Bacteria</taxon>
        <taxon>Pseudomonadati</taxon>
        <taxon>Pseudomonadota</taxon>
        <taxon>Alphaproteobacteria</taxon>
        <taxon>Rhodospirillales</taxon>
        <taxon>Rhodospirillaceae</taxon>
        <taxon>Pararhodospirillum</taxon>
    </lineage>
</organism>
<keyword evidence="3" id="KW-0597">Phosphoprotein</keyword>
<dbReference type="SUPFAM" id="SSF55073">
    <property type="entry name" value="Nucleotide cyclase"/>
    <property type="match status" value="1"/>
</dbReference>
<dbReference type="InterPro" id="IPR011006">
    <property type="entry name" value="CheY-like_superfamily"/>
</dbReference>
<evidence type="ECO:0000259" key="4">
    <source>
        <dbReference type="PROSITE" id="PS50110"/>
    </source>
</evidence>
<dbReference type="Gene3D" id="3.40.50.2300">
    <property type="match status" value="1"/>
</dbReference>
<dbReference type="Proteomes" id="UP000033220">
    <property type="component" value="Chromosome DSM 122"/>
</dbReference>
<evidence type="ECO:0000256" key="3">
    <source>
        <dbReference type="PROSITE-ProRule" id="PRU00169"/>
    </source>
</evidence>
<dbReference type="PROSITE" id="PS50887">
    <property type="entry name" value="GGDEF"/>
    <property type="match status" value="1"/>
</dbReference>
<feature type="domain" description="GGDEF" evidence="5">
    <location>
        <begin position="166"/>
        <end position="297"/>
    </location>
</feature>
<comment type="catalytic activity">
    <reaction evidence="2">
        <text>2 GTP = 3',3'-c-di-GMP + 2 diphosphate</text>
        <dbReference type="Rhea" id="RHEA:24898"/>
        <dbReference type="ChEBI" id="CHEBI:33019"/>
        <dbReference type="ChEBI" id="CHEBI:37565"/>
        <dbReference type="ChEBI" id="CHEBI:58805"/>
        <dbReference type="EC" id="2.7.7.65"/>
    </reaction>
</comment>
<evidence type="ECO:0000256" key="2">
    <source>
        <dbReference type="ARBA" id="ARBA00034247"/>
    </source>
</evidence>
<dbReference type="InterPro" id="IPR043128">
    <property type="entry name" value="Rev_trsase/Diguanyl_cyclase"/>
</dbReference>
<evidence type="ECO:0000256" key="1">
    <source>
        <dbReference type="ARBA" id="ARBA00012528"/>
    </source>
</evidence>
<dbReference type="PATRIC" id="fig|1150469.3.peg.3104"/>
<dbReference type="PANTHER" id="PTHR45138">
    <property type="entry name" value="REGULATORY COMPONENTS OF SENSORY TRANSDUCTION SYSTEM"/>
    <property type="match status" value="1"/>
</dbReference>
<dbReference type="Pfam" id="PF00072">
    <property type="entry name" value="Response_reg"/>
    <property type="match status" value="1"/>
</dbReference>
<dbReference type="STRING" id="1150469.RSPPHO_02737"/>
<evidence type="ECO:0000313" key="6">
    <source>
        <dbReference type="EMBL" id="CCG09363.1"/>
    </source>
</evidence>
<dbReference type="SMART" id="SM00448">
    <property type="entry name" value="REC"/>
    <property type="match status" value="1"/>
</dbReference>
<dbReference type="SMART" id="SM00267">
    <property type="entry name" value="GGDEF"/>
    <property type="match status" value="1"/>
</dbReference>
<dbReference type="AlphaFoldDB" id="H6SNN2"/>
<sequence length="297" mass="32235">MTDAKPFRLLLVDDDEASLDLLASLVAHFGTLARARTGAEALAEVASHLPDLILLDAEIPSPNGFEVCEILKTNPLYADLPILFVTAHNAPEIETLALRLGAVDFIHKPLNPAIVRARVRTHLLLKQRTDDLHRLAIQDPLTRLANRRAFDDALDQEIRRARRNATPLSLLMLDVDYFKRYNDHYGHPKGDEALRAVAGVLARYSRRAGEMAARLGGEEFAVLLPGLSADTATLLAERIRASVIDLGLPHAFSDVAPVLSVSLGVAAYEPEGTALTDCADQALYAAKKAGRNCVSAA</sequence>
<evidence type="ECO:0000259" key="5">
    <source>
        <dbReference type="PROSITE" id="PS50887"/>
    </source>
</evidence>
<gene>
    <name evidence="6" type="ORF">RSPPHO_02737</name>
</gene>
<dbReference type="InterPro" id="IPR001789">
    <property type="entry name" value="Sig_transdc_resp-reg_receiver"/>
</dbReference>
<dbReference type="EC" id="2.7.7.65" evidence="1"/>
<dbReference type="GO" id="GO:0043709">
    <property type="term" value="P:cell adhesion involved in single-species biofilm formation"/>
    <property type="evidence" value="ECO:0007669"/>
    <property type="project" value="TreeGrafter"/>
</dbReference>
<dbReference type="GO" id="GO:0005886">
    <property type="term" value="C:plasma membrane"/>
    <property type="evidence" value="ECO:0007669"/>
    <property type="project" value="TreeGrafter"/>
</dbReference>
<dbReference type="InterPro" id="IPR050469">
    <property type="entry name" value="Diguanylate_Cyclase"/>
</dbReference>
<reference evidence="6 7" key="1">
    <citation type="submission" date="2012-02" db="EMBL/GenBank/DDBJ databases">
        <title>Shotgun genome sequence of Phaeospirillum photometricum DSM 122.</title>
        <authorList>
            <person name="Duquesne K."/>
            <person name="Sturgis J."/>
        </authorList>
    </citation>
    <scope>NUCLEOTIDE SEQUENCE [LARGE SCALE GENOMIC DNA]</scope>
    <source>
        <strain evidence="7">DSM122</strain>
    </source>
</reference>
<dbReference type="PANTHER" id="PTHR45138:SF9">
    <property type="entry name" value="DIGUANYLATE CYCLASE DGCM-RELATED"/>
    <property type="match status" value="1"/>
</dbReference>
<feature type="modified residue" description="4-aspartylphosphate" evidence="3">
    <location>
        <position position="56"/>
    </location>
</feature>
<dbReference type="InterPro" id="IPR029787">
    <property type="entry name" value="Nucleotide_cyclase"/>
</dbReference>
<protein>
    <recommendedName>
        <fullName evidence="1">diguanylate cyclase</fullName>
        <ecNumber evidence="1">2.7.7.65</ecNumber>
    </recommendedName>
</protein>
<dbReference type="HOGENOM" id="CLU_000445_11_28_5"/>
<dbReference type="eggNOG" id="COG3706">
    <property type="taxonomic scope" value="Bacteria"/>
</dbReference>
<feature type="domain" description="Response regulatory" evidence="4">
    <location>
        <begin position="8"/>
        <end position="123"/>
    </location>
</feature>
<evidence type="ECO:0000313" key="7">
    <source>
        <dbReference type="Proteomes" id="UP000033220"/>
    </source>
</evidence>
<keyword evidence="7" id="KW-1185">Reference proteome</keyword>
<dbReference type="OrthoDB" id="9812260at2"/>
<dbReference type="GO" id="GO:1902201">
    <property type="term" value="P:negative regulation of bacterial-type flagellum-dependent cell motility"/>
    <property type="evidence" value="ECO:0007669"/>
    <property type="project" value="TreeGrafter"/>
</dbReference>
<dbReference type="GO" id="GO:0000160">
    <property type="term" value="P:phosphorelay signal transduction system"/>
    <property type="evidence" value="ECO:0007669"/>
    <property type="project" value="InterPro"/>
</dbReference>
<dbReference type="GO" id="GO:0052621">
    <property type="term" value="F:diguanylate cyclase activity"/>
    <property type="evidence" value="ECO:0007669"/>
    <property type="project" value="UniProtKB-EC"/>
</dbReference>
<proteinExistence type="predicted"/>
<dbReference type="RefSeq" id="WP_014415993.1">
    <property type="nucleotide sequence ID" value="NC_017059.1"/>
</dbReference>
<dbReference type="EMBL" id="HE663493">
    <property type="protein sequence ID" value="CCG09363.1"/>
    <property type="molecule type" value="Genomic_DNA"/>
</dbReference>
<name>H6SNN2_PARPM</name>
<dbReference type="KEGG" id="rpm:RSPPHO_02737"/>
<accession>H6SNN2</accession>
<dbReference type="InterPro" id="IPR000160">
    <property type="entry name" value="GGDEF_dom"/>
</dbReference>
<dbReference type="PROSITE" id="PS50110">
    <property type="entry name" value="RESPONSE_REGULATORY"/>
    <property type="match status" value="1"/>
</dbReference>
<dbReference type="NCBIfam" id="TIGR00254">
    <property type="entry name" value="GGDEF"/>
    <property type="match status" value="1"/>
</dbReference>
<dbReference type="Gene3D" id="3.30.70.270">
    <property type="match status" value="1"/>
</dbReference>
<dbReference type="CDD" id="cd01949">
    <property type="entry name" value="GGDEF"/>
    <property type="match status" value="1"/>
</dbReference>
<dbReference type="Pfam" id="PF00990">
    <property type="entry name" value="GGDEF"/>
    <property type="match status" value="1"/>
</dbReference>